<protein>
    <recommendedName>
        <fullName evidence="6">Bacterial repeat domain-containing protein</fullName>
    </recommendedName>
</protein>
<evidence type="ECO:0000313" key="4">
    <source>
        <dbReference type="EMBL" id="NBH62712.1"/>
    </source>
</evidence>
<sequence length="333" mass="37385">MEVGGYIKTGITDSPDKTDYSNRYIVFNVGRNNVSSKEIFYQPTLFTVNVWDAAQSTWVRVAAYDYYHEDNEIRFAELLGNRFDVEGKKITSLNLQTYQYDQTMSQIQTSKLDSREVGLDYTLSTKKDDFDVQWVNSGTEKVDESDASSLRFRQGDIYVTPRYTDCFTVTFVDYNGNVLKSEEVLAGQDAAAPEDPVRSGYRFTGWDKEFTNVQEDLTVTAQYRSTYIPVTPPTEIEDPDVPLDPNPGEENPDDPGDVDIDEPDVPLAPGIDIDEPDTPKADKPNKTEKKNDNGTAKNSSPKTGDDAFLWLAVWMMILAAAGTGCAALIYKRK</sequence>
<reference evidence="4 5" key="1">
    <citation type="submission" date="2018-08" db="EMBL/GenBank/DDBJ databases">
        <title>Murine metabolic-syndrome-specific gut microbial biobank.</title>
        <authorList>
            <person name="Liu C."/>
        </authorList>
    </citation>
    <scope>NUCLEOTIDE SEQUENCE [LARGE SCALE GENOMIC DNA]</scope>
    <source>
        <strain evidence="4 5">28</strain>
    </source>
</reference>
<dbReference type="Proteomes" id="UP000446866">
    <property type="component" value="Unassembled WGS sequence"/>
</dbReference>
<keyword evidence="3" id="KW-0472">Membrane</keyword>
<feature type="compositionally biased region" description="Polar residues" evidence="2">
    <location>
        <begin position="293"/>
        <end position="302"/>
    </location>
</feature>
<accession>A0A845QKI3</accession>
<keyword evidence="3" id="KW-0812">Transmembrane</keyword>
<dbReference type="GO" id="GO:0030313">
    <property type="term" value="C:cell envelope"/>
    <property type="evidence" value="ECO:0007669"/>
    <property type="project" value="UniProtKB-SubCell"/>
</dbReference>
<evidence type="ECO:0000313" key="5">
    <source>
        <dbReference type="Proteomes" id="UP000446866"/>
    </source>
</evidence>
<evidence type="ECO:0008006" key="6">
    <source>
        <dbReference type="Google" id="ProtNLM"/>
    </source>
</evidence>
<dbReference type="Pfam" id="PF09479">
    <property type="entry name" value="Flg_new"/>
    <property type="match status" value="1"/>
</dbReference>
<evidence type="ECO:0000256" key="2">
    <source>
        <dbReference type="SAM" id="MobiDB-lite"/>
    </source>
</evidence>
<dbReference type="EMBL" id="QXWK01000031">
    <property type="protein sequence ID" value="NBH62712.1"/>
    <property type="molecule type" value="Genomic_DNA"/>
</dbReference>
<evidence type="ECO:0000256" key="3">
    <source>
        <dbReference type="SAM" id="Phobius"/>
    </source>
</evidence>
<proteinExistence type="predicted"/>
<gene>
    <name evidence="4" type="ORF">D0435_13740</name>
</gene>
<keyword evidence="5" id="KW-1185">Reference proteome</keyword>
<dbReference type="InterPro" id="IPR042229">
    <property type="entry name" value="Listeria/Bacterioides_rpt_sf"/>
</dbReference>
<name>A0A845QKI3_9FIRM</name>
<comment type="caution">
    <text evidence="4">The sequence shown here is derived from an EMBL/GenBank/DDBJ whole genome shotgun (WGS) entry which is preliminary data.</text>
</comment>
<evidence type="ECO:0000256" key="1">
    <source>
        <dbReference type="ARBA" id="ARBA00004196"/>
    </source>
</evidence>
<feature type="compositionally biased region" description="Acidic residues" evidence="2">
    <location>
        <begin position="250"/>
        <end position="264"/>
    </location>
</feature>
<comment type="subcellular location">
    <subcellularLocation>
        <location evidence="1">Cell envelope</location>
    </subcellularLocation>
</comment>
<dbReference type="Gene3D" id="2.60.40.4270">
    <property type="entry name" value="Listeria-Bacteroides repeat domain"/>
    <property type="match status" value="1"/>
</dbReference>
<keyword evidence="3" id="KW-1133">Transmembrane helix</keyword>
<feature type="region of interest" description="Disordered" evidence="2">
    <location>
        <begin position="228"/>
        <end position="303"/>
    </location>
</feature>
<dbReference type="InterPro" id="IPR013378">
    <property type="entry name" value="InlB-like_B-rpt"/>
</dbReference>
<organism evidence="4 5">
    <name type="scientific">Anaerotruncus colihominis</name>
    <dbReference type="NCBI Taxonomy" id="169435"/>
    <lineage>
        <taxon>Bacteria</taxon>
        <taxon>Bacillati</taxon>
        <taxon>Bacillota</taxon>
        <taxon>Clostridia</taxon>
        <taxon>Eubacteriales</taxon>
        <taxon>Oscillospiraceae</taxon>
        <taxon>Anaerotruncus</taxon>
    </lineage>
</organism>
<feature type="transmembrane region" description="Helical" evidence="3">
    <location>
        <begin position="307"/>
        <end position="330"/>
    </location>
</feature>
<feature type="compositionally biased region" description="Basic and acidic residues" evidence="2">
    <location>
        <begin position="277"/>
        <end position="292"/>
    </location>
</feature>
<dbReference type="AlphaFoldDB" id="A0A845QKI3"/>